<evidence type="ECO:0000256" key="3">
    <source>
        <dbReference type="ARBA" id="ARBA00010742"/>
    </source>
</evidence>
<dbReference type="STRING" id="1469144.LI90_1632"/>
<dbReference type="InterPro" id="IPR010067">
    <property type="entry name" value="ABC_SsuA_sub-bd"/>
</dbReference>
<comment type="similarity">
    <text evidence="3">Belongs to the bacterial solute-binding protein SsuA/TauA family.</text>
</comment>
<accession>A0A132MQ78</accession>
<comment type="caution">
    <text evidence="11">The sequence shown here is derived from an EMBL/GenBank/DDBJ whole genome shotgun (WGS) entry which is preliminary data.</text>
</comment>
<keyword evidence="12" id="KW-1185">Reference proteome</keyword>
<evidence type="ECO:0000313" key="12">
    <source>
        <dbReference type="Proteomes" id="UP000070188"/>
    </source>
</evidence>
<evidence type="ECO:0000256" key="4">
    <source>
        <dbReference type="ARBA" id="ARBA00022448"/>
    </source>
</evidence>
<dbReference type="GO" id="GO:0042626">
    <property type="term" value="F:ATPase-coupled transmembrane transporter activity"/>
    <property type="evidence" value="ECO:0007669"/>
    <property type="project" value="InterPro"/>
</dbReference>
<evidence type="ECO:0000256" key="9">
    <source>
        <dbReference type="SAM" id="MobiDB-lite"/>
    </source>
</evidence>
<dbReference type="PATRIC" id="fig|1469144.10.peg.1782"/>
<feature type="region of interest" description="Disordered" evidence="9">
    <location>
        <begin position="341"/>
        <end position="369"/>
    </location>
</feature>
<proteinExistence type="inferred from homology"/>
<comment type="subcellular location">
    <subcellularLocation>
        <location evidence="2">Cell inner membrane</location>
    </subcellularLocation>
    <subcellularLocation>
        <location evidence="1">Periplasm</location>
    </subcellularLocation>
</comment>
<dbReference type="PANTHER" id="PTHR30024">
    <property type="entry name" value="ALIPHATIC SULFONATES-BINDING PROTEIN-RELATED"/>
    <property type="match status" value="1"/>
</dbReference>
<dbReference type="SUPFAM" id="SSF53850">
    <property type="entry name" value="Periplasmic binding protein-like II"/>
    <property type="match status" value="1"/>
</dbReference>
<protein>
    <submittedName>
        <fullName evidence="11">ABC transporter</fullName>
    </submittedName>
</protein>
<dbReference type="RefSeq" id="WP_066886197.1">
    <property type="nucleotide sequence ID" value="NZ_JYIJ01000015.1"/>
</dbReference>
<dbReference type="PANTHER" id="PTHR30024:SF47">
    <property type="entry name" value="TAURINE-BINDING PERIPLASMIC PROTEIN"/>
    <property type="match status" value="1"/>
</dbReference>
<evidence type="ECO:0000256" key="2">
    <source>
        <dbReference type="ARBA" id="ARBA00004533"/>
    </source>
</evidence>
<sequence length="369" mass="38990">MPASPILARLALLPLLGVLAGCAGAASADSGPLGPARELRLGLFANVTHATPLVGLAQGFYARELGTTRLRYQVFNAGPAAVEAIFAGAVDAAYTGPNPAVNAYVRSHGEAVRIIAGAASGGASLVVRPGIDRPEQLRGARIATPQLGGTQDVALRAWLAEHGLRTTITGGGDVRIYPTANATTLRLFQQGRIDAAWVPEPWASRLELEAGAKVLVDERDLWPDRRFVTTNLIVSTRFLRQHPQTVDALLRGHVAATAWIRQHPEQAKRVVNAQLGALGGKPLAPAVLDRAWSRIEVTDDPLAVTLAVSARHAYAAGLLSQADLRGIYELRPLNAVLRARGQPPVDDAGLGDRTRRPAPIPSHPAGRSA</sequence>
<evidence type="ECO:0000313" key="11">
    <source>
        <dbReference type="EMBL" id="KWW99992.1"/>
    </source>
</evidence>
<name>A0A132MQ78_9ACTN</name>
<feature type="signal peptide" evidence="10">
    <location>
        <begin position="1"/>
        <end position="25"/>
    </location>
</feature>
<evidence type="ECO:0000256" key="1">
    <source>
        <dbReference type="ARBA" id="ARBA00004418"/>
    </source>
</evidence>
<evidence type="ECO:0000256" key="8">
    <source>
        <dbReference type="ARBA" id="ARBA00023136"/>
    </source>
</evidence>
<evidence type="ECO:0000256" key="10">
    <source>
        <dbReference type="SAM" id="SignalP"/>
    </source>
</evidence>
<dbReference type="OrthoDB" id="506341at2"/>
<gene>
    <name evidence="11" type="ORF">LI90_1632</name>
</gene>
<evidence type="ECO:0000256" key="5">
    <source>
        <dbReference type="ARBA" id="ARBA00022475"/>
    </source>
</evidence>
<evidence type="ECO:0000256" key="6">
    <source>
        <dbReference type="ARBA" id="ARBA00022519"/>
    </source>
</evidence>
<dbReference type="Gene3D" id="3.40.190.10">
    <property type="entry name" value="Periplasmic binding protein-like II"/>
    <property type="match status" value="2"/>
</dbReference>
<dbReference type="GO" id="GO:0005886">
    <property type="term" value="C:plasma membrane"/>
    <property type="evidence" value="ECO:0007669"/>
    <property type="project" value="UniProtKB-SubCell"/>
</dbReference>
<feature type="chain" id="PRO_5007452634" evidence="10">
    <location>
        <begin position="26"/>
        <end position="369"/>
    </location>
</feature>
<dbReference type="EMBL" id="LAXD01000001">
    <property type="protein sequence ID" value="KWW99992.1"/>
    <property type="molecule type" value="Genomic_DNA"/>
</dbReference>
<reference evidence="12" key="1">
    <citation type="submission" date="2015-04" db="EMBL/GenBank/DDBJ databases">
        <title>Physiological reanalysis, assessment of diazotrophy, and genome sequences of multiple isolates of Streptomyces thermoautotrophicus.</title>
        <authorList>
            <person name="MacKellar D.C."/>
            <person name="Lieber L."/>
            <person name="Norman J."/>
            <person name="Bolger A."/>
            <person name="Tobin C."/>
            <person name="Murray J.W."/>
            <person name="Chang R."/>
            <person name="Ford T."/>
            <person name="Nguyen P.Q."/>
            <person name="Woodward J."/>
            <person name="Permingeat H."/>
            <person name="Joshi N.S."/>
            <person name="Silver P.A."/>
            <person name="Usadel B."/>
            <person name="Rutherford A.W."/>
            <person name="Friesen M."/>
            <person name="Prell J."/>
        </authorList>
    </citation>
    <scope>NUCLEOTIDE SEQUENCE [LARGE SCALE GENOMIC DNA]</scope>
    <source>
        <strain evidence="12">H1</strain>
    </source>
</reference>
<dbReference type="AlphaFoldDB" id="A0A132MQ78"/>
<keyword evidence="5" id="KW-1003">Cell membrane</keyword>
<keyword evidence="4" id="KW-0813">Transport</keyword>
<dbReference type="GO" id="GO:0042597">
    <property type="term" value="C:periplasmic space"/>
    <property type="evidence" value="ECO:0007669"/>
    <property type="project" value="UniProtKB-SubCell"/>
</dbReference>
<organism evidence="11 12">
    <name type="scientific">Carbonactinospora thermoautotrophica</name>
    <dbReference type="NCBI Taxonomy" id="1469144"/>
    <lineage>
        <taxon>Bacteria</taxon>
        <taxon>Bacillati</taxon>
        <taxon>Actinomycetota</taxon>
        <taxon>Actinomycetes</taxon>
        <taxon>Kitasatosporales</taxon>
        <taxon>Carbonactinosporaceae</taxon>
        <taxon>Carbonactinospora</taxon>
    </lineage>
</organism>
<dbReference type="NCBIfam" id="TIGR01728">
    <property type="entry name" value="SsuA_fam"/>
    <property type="match status" value="1"/>
</dbReference>
<dbReference type="Pfam" id="PF13379">
    <property type="entry name" value="NMT1_2"/>
    <property type="match status" value="1"/>
</dbReference>
<keyword evidence="8" id="KW-0472">Membrane</keyword>
<dbReference type="CDD" id="cd13553">
    <property type="entry name" value="PBP2_NrtA_CpmA_like"/>
    <property type="match status" value="1"/>
</dbReference>
<dbReference type="InterPro" id="IPR044527">
    <property type="entry name" value="NrtA/CpmA_ABC-bd_dom"/>
</dbReference>
<evidence type="ECO:0000256" key="7">
    <source>
        <dbReference type="ARBA" id="ARBA00022729"/>
    </source>
</evidence>
<keyword evidence="7 10" id="KW-0732">Signal</keyword>
<keyword evidence="6" id="KW-0997">Cell inner membrane</keyword>
<dbReference type="Proteomes" id="UP000070188">
    <property type="component" value="Unassembled WGS sequence"/>
</dbReference>